<dbReference type="CDD" id="cd06261">
    <property type="entry name" value="TM_PBP2"/>
    <property type="match status" value="1"/>
</dbReference>
<feature type="transmembrane region" description="Helical" evidence="7">
    <location>
        <begin position="265"/>
        <end position="285"/>
    </location>
</feature>
<keyword evidence="2 7" id="KW-0813">Transport</keyword>
<proteinExistence type="inferred from homology"/>
<feature type="transmembrane region" description="Helical" evidence="7">
    <location>
        <begin position="152"/>
        <end position="172"/>
    </location>
</feature>
<feature type="domain" description="ABC transmembrane type-1" evidence="8">
    <location>
        <begin position="74"/>
        <end position="286"/>
    </location>
</feature>
<dbReference type="SUPFAM" id="SSF161098">
    <property type="entry name" value="MetI-like"/>
    <property type="match status" value="1"/>
</dbReference>
<feature type="transmembrane region" description="Helical" evidence="7">
    <location>
        <begin position="113"/>
        <end position="132"/>
    </location>
</feature>
<dbReference type="Pfam" id="PF00528">
    <property type="entry name" value="BPD_transp_1"/>
    <property type="match status" value="1"/>
</dbReference>
<dbReference type="InterPro" id="IPR000515">
    <property type="entry name" value="MetI-like"/>
</dbReference>
<comment type="similarity">
    <text evidence="7">Belongs to the binding-protein-dependent transport system permease family.</text>
</comment>
<dbReference type="Proteomes" id="UP000461768">
    <property type="component" value="Unassembled WGS sequence"/>
</dbReference>
<comment type="subcellular location">
    <subcellularLocation>
        <location evidence="1 7">Cell membrane</location>
        <topology evidence="1 7">Multi-pass membrane protein</topology>
    </subcellularLocation>
</comment>
<dbReference type="EMBL" id="WAGX01000004">
    <property type="protein sequence ID" value="KAB1440233.1"/>
    <property type="molecule type" value="Genomic_DNA"/>
</dbReference>
<evidence type="ECO:0000259" key="8">
    <source>
        <dbReference type="PROSITE" id="PS50928"/>
    </source>
</evidence>
<feature type="transmembrane region" description="Helical" evidence="7">
    <location>
        <begin position="15"/>
        <end position="36"/>
    </location>
</feature>
<evidence type="ECO:0000256" key="6">
    <source>
        <dbReference type="ARBA" id="ARBA00023136"/>
    </source>
</evidence>
<dbReference type="OrthoDB" id="145927at2"/>
<sequence length="295" mass="33338">MGKKRFSSRKVQKNVVIILFLFAPLLLLIVFTYMPFTDMVRYSFFKWNGTSKTMKCIGVKNYIEVFTRPEYFGVLKTSLYYLVGSFVQIGLALYFATILNFKVRFSNFFKGAIFFPYLINGVAIGFVFLYFFKSGGTLNSILTAFGVAEEKIPLWLNNRSLINVSLAFVSVWRYMGQNMVMFSGAMASVNSDLYEASELDGANRWQQFRYIILPNIKLVVSLNMILAVKGAISVFEIPYIMTNGGNGSATFVTKTLETAFTMKKVGLASAMGVVLLIFILIITLIQKKFFEGKEA</sequence>
<dbReference type="GO" id="GO:0005886">
    <property type="term" value="C:plasma membrane"/>
    <property type="evidence" value="ECO:0007669"/>
    <property type="project" value="UniProtKB-SubCell"/>
</dbReference>
<dbReference type="GO" id="GO:0055085">
    <property type="term" value="P:transmembrane transport"/>
    <property type="evidence" value="ECO:0007669"/>
    <property type="project" value="InterPro"/>
</dbReference>
<evidence type="ECO:0000256" key="5">
    <source>
        <dbReference type="ARBA" id="ARBA00022989"/>
    </source>
</evidence>
<evidence type="ECO:0000256" key="2">
    <source>
        <dbReference type="ARBA" id="ARBA00022448"/>
    </source>
</evidence>
<evidence type="ECO:0000313" key="9">
    <source>
        <dbReference type="EMBL" id="KAB1440233.1"/>
    </source>
</evidence>
<gene>
    <name evidence="9" type="ORF">F7O84_06765</name>
</gene>
<reference evidence="9 10" key="2">
    <citation type="submission" date="2020-02" db="EMBL/GenBank/DDBJ databases">
        <title>Candidatus Galacturonibacter soehngenii shows hetero-acetogenic catabolism of galacturonic acid but lacks a canonical carbon monoxide dehydrogenase/acetyl-CoA synthase complex.</title>
        <authorList>
            <person name="Diender M."/>
            <person name="Stouten G.R."/>
            <person name="Petersen J.F."/>
            <person name="Nielsen P.H."/>
            <person name="Dueholm M.S."/>
            <person name="Pronk J.T."/>
            <person name="Van Loosdrecht M.C.M."/>
        </authorList>
    </citation>
    <scope>NUCLEOTIDE SEQUENCE [LARGE SCALE GENOMIC DNA]</scope>
    <source>
        <strain evidence="9">GalUA</strain>
    </source>
</reference>
<feature type="transmembrane region" description="Helical" evidence="7">
    <location>
        <begin position="79"/>
        <end position="101"/>
    </location>
</feature>
<organism evidence="9 10">
    <name type="scientific">Candidatus Galacturonatibacter soehngenii</name>
    <dbReference type="NCBI Taxonomy" id="2307010"/>
    <lineage>
        <taxon>Bacteria</taxon>
        <taxon>Bacillati</taxon>
        <taxon>Bacillota</taxon>
        <taxon>Clostridia</taxon>
        <taxon>Lachnospirales</taxon>
        <taxon>Lachnospiraceae</taxon>
        <taxon>Candidatus Galacturonatibacter</taxon>
    </lineage>
</organism>
<keyword evidence="4 7" id="KW-0812">Transmembrane</keyword>
<keyword evidence="10" id="KW-1185">Reference proteome</keyword>
<comment type="caution">
    <text evidence="9">The sequence shown here is derived from an EMBL/GenBank/DDBJ whole genome shotgun (WGS) entry which is preliminary data.</text>
</comment>
<protein>
    <submittedName>
        <fullName evidence="9">Sugar ABC transporter permease</fullName>
    </submittedName>
</protein>
<evidence type="ECO:0000313" key="10">
    <source>
        <dbReference type="Proteomes" id="UP000461768"/>
    </source>
</evidence>
<dbReference type="PANTHER" id="PTHR30193">
    <property type="entry name" value="ABC TRANSPORTER PERMEASE PROTEIN"/>
    <property type="match status" value="1"/>
</dbReference>
<keyword evidence="6 7" id="KW-0472">Membrane</keyword>
<name>A0A7V7UHR0_9FIRM</name>
<dbReference type="AlphaFoldDB" id="A0A7V7UHR0"/>
<keyword evidence="5 7" id="KW-1133">Transmembrane helix</keyword>
<dbReference type="PANTHER" id="PTHR30193:SF37">
    <property type="entry name" value="INNER MEMBRANE ABC TRANSPORTER PERMEASE PROTEIN YCJO"/>
    <property type="match status" value="1"/>
</dbReference>
<evidence type="ECO:0000256" key="1">
    <source>
        <dbReference type="ARBA" id="ARBA00004651"/>
    </source>
</evidence>
<dbReference type="PROSITE" id="PS50928">
    <property type="entry name" value="ABC_TM1"/>
    <property type="match status" value="1"/>
</dbReference>
<dbReference type="Gene3D" id="1.10.3720.10">
    <property type="entry name" value="MetI-like"/>
    <property type="match status" value="1"/>
</dbReference>
<keyword evidence="3" id="KW-1003">Cell membrane</keyword>
<feature type="transmembrane region" description="Helical" evidence="7">
    <location>
        <begin position="218"/>
        <end position="241"/>
    </location>
</feature>
<evidence type="ECO:0000256" key="7">
    <source>
        <dbReference type="RuleBase" id="RU363032"/>
    </source>
</evidence>
<dbReference type="InterPro" id="IPR035906">
    <property type="entry name" value="MetI-like_sf"/>
</dbReference>
<evidence type="ECO:0000256" key="4">
    <source>
        <dbReference type="ARBA" id="ARBA00022692"/>
    </source>
</evidence>
<reference evidence="9 10" key="1">
    <citation type="submission" date="2019-09" db="EMBL/GenBank/DDBJ databases">
        <authorList>
            <person name="Valk L.C."/>
        </authorList>
    </citation>
    <scope>NUCLEOTIDE SEQUENCE [LARGE SCALE GENOMIC DNA]</scope>
    <source>
        <strain evidence="9">GalUA</strain>
    </source>
</reference>
<evidence type="ECO:0000256" key="3">
    <source>
        <dbReference type="ARBA" id="ARBA00022475"/>
    </source>
</evidence>
<accession>A0A7V7UHR0</accession>
<dbReference type="InterPro" id="IPR051393">
    <property type="entry name" value="ABC_transporter_permease"/>
</dbReference>